<dbReference type="EMBL" id="BARW01002587">
    <property type="protein sequence ID" value="GAI72158.1"/>
    <property type="molecule type" value="Genomic_DNA"/>
</dbReference>
<feature type="coiled-coil region" evidence="1">
    <location>
        <begin position="49"/>
        <end position="76"/>
    </location>
</feature>
<comment type="caution">
    <text evidence="2">The sequence shown here is derived from an EMBL/GenBank/DDBJ whole genome shotgun (WGS) entry which is preliminary data.</text>
</comment>
<gene>
    <name evidence="2" type="ORF">S12H4_07125</name>
</gene>
<evidence type="ECO:0000313" key="2">
    <source>
        <dbReference type="EMBL" id="GAI72158.1"/>
    </source>
</evidence>
<proteinExistence type="predicted"/>
<evidence type="ECO:0000256" key="1">
    <source>
        <dbReference type="SAM" id="Coils"/>
    </source>
</evidence>
<dbReference type="AlphaFoldDB" id="X1QV70"/>
<accession>X1QV70</accession>
<organism evidence="2">
    <name type="scientific">marine sediment metagenome</name>
    <dbReference type="NCBI Taxonomy" id="412755"/>
    <lineage>
        <taxon>unclassified sequences</taxon>
        <taxon>metagenomes</taxon>
        <taxon>ecological metagenomes</taxon>
    </lineage>
</organism>
<protein>
    <submittedName>
        <fullName evidence="2">Uncharacterized protein</fullName>
    </submittedName>
</protein>
<sequence>MPVIAISVTKMVADYYNSMKKGTRSKHFSNVLERHVRLSSNIEYYNMSYQQLETVIQQREDSIVKLQEKITELSEKVRNPEVANTESGKISRSWRRLFYRNPELR</sequence>
<reference evidence="2" key="1">
    <citation type="journal article" date="2014" name="Front. Microbiol.">
        <title>High frequency of phylogenetically diverse reductive dehalogenase-homologous genes in deep subseafloor sedimentary metagenomes.</title>
        <authorList>
            <person name="Kawai M."/>
            <person name="Futagami T."/>
            <person name="Toyoda A."/>
            <person name="Takaki Y."/>
            <person name="Nishi S."/>
            <person name="Hori S."/>
            <person name="Arai W."/>
            <person name="Tsubouchi T."/>
            <person name="Morono Y."/>
            <person name="Uchiyama I."/>
            <person name="Ito T."/>
            <person name="Fujiyama A."/>
            <person name="Inagaki F."/>
            <person name="Takami H."/>
        </authorList>
    </citation>
    <scope>NUCLEOTIDE SEQUENCE</scope>
    <source>
        <strain evidence="2">Expedition CK06-06</strain>
    </source>
</reference>
<keyword evidence="1" id="KW-0175">Coiled coil</keyword>
<name>X1QV70_9ZZZZ</name>